<reference evidence="2" key="1">
    <citation type="submission" date="2019-08" db="EMBL/GenBank/DDBJ databases">
        <authorList>
            <person name="Kucharzyk K."/>
            <person name="Murdoch R.W."/>
            <person name="Higgins S."/>
            <person name="Loffler F."/>
        </authorList>
    </citation>
    <scope>NUCLEOTIDE SEQUENCE</scope>
</reference>
<sequence>MSELMIKNLLKTIADITGEVDGAFNLRSNGCGVERRSSENIIITPKEDKPGIDITVKPNTKNETVHIPVIITEDNVNDLVYNDFYIGENADVTIVAGCGIHNDGCGTSEHDGIHTFYIGKNAKIKYGEKHYGEGSSESKRILNPTTIVHMDEDSYCEMNMTQIEGVDSTKRETEAFLGKGSKLIINEKLMTHDDQVAHSNVRCNLNGEDSILQIISRSVAKDESVQVFHPIAIGNDNCKAHVQCDSIIMDKAKVSSIPEIQANHTDAQIVHEAAIGRINNEQLLKLETFGLSEEEAEEVIVDAFLS</sequence>
<protein>
    <recommendedName>
        <fullName evidence="1">SUF system FeS cluster assembly SufBD core domain-containing protein</fullName>
    </recommendedName>
</protein>
<dbReference type="InterPro" id="IPR037284">
    <property type="entry name" value="SUF_FeS_clus_asmbl_SufBD_sf"/>
</dbReference>
<dbReference type="SUPFAM" id="SSF101960">
    <property type="entry name" value="Stabilizer of iron transporter SufD"/>
    <property type="match status" value="1"/>
</dbReference>
<evidence type="ECO:0000313" key="2">
    <source>
        <dbReference type="EMBL" id="MPN00149.1"/>
    </source>
</evidence>
<comment type="caution">
    <text evidence="2">The sequence shown here is derived from an EMBL/GenBank/DDBJ whole genome shotgun (WGS) entry which is preliminary data.</text>
</comment>
<gene>
    <name evidence="2" type="ORF">SDC9_147343</name>
</gene>
<feature type="domain" description="SUF system FeS cluster assembly SufBD core" evidence="1">
    <location>
        <begin position="86"/>
        <end position="304"/>
    </location>
</feature>
<evidence type="ECO:0000259" key="1">
    <source>
        <dbReference type="Pfam" id="PF01458"/>
    </source>
</evidence>
<dbReference type="EMBL" id="VSSQ01046190">
    <property type="protein sequence ID" value="MPN00149.1"/>
    <property type="molecule type" value="Genomic_DNA"/>
</dbReference>
<dbReference type="PANTHER" id="PTHR30508">
    <property type="entry name" value="FES CLUSTER ASSEMBLY PROTEIN SUF"/>
    <property type="match status" value="1"/>
</dbReference>
<accession>A0A645EGA0</accession>
<dbReference type="PANTHER" id="PTHR30508:SF6">
    <property type="entry name" value="UPF0051 PROTEIN MJ0034"/>
    <property type="match status" value="1"/>
</dbReference>
<dbReference type="AlphaFoldDB" id="A0A645EGA0"/>
<proteinExistence type="predicted"/>
<dbReference type="GO" id="GO:0016226">
    <property type="term" value="P:iron-sulfur cluster assembly"/>
    <property type="evidence" value="ECO:0007669"/>
    <property type="project" value="InterPro"/>
</dbReference>
<dbReference type="InterPro" id="IPR055346">
    <property type="entry name" value="Fe-S_cluster_assembly_SufBD"/>
</dbReference>
<name>A0A645EGA0_9ZZZZ</name>
<dbReference type="InterPro" id="IPR000825">
    <property type="entry name" value="SUF_FeS_clus_asmbl_SufBD_core"/>
</dbReference>
<dbReference type="Pfam" id="PF01458">
    <property type="entry name" value="SUFBD_core"/>
    <property type="match status" value="1"/>
</dbReference>
<organism evidence="2">
    <name type="scientific">bioreactor metagenome</name>
    <dbReference type="NCBI Taxonomy" id="1076179"/>
    <lineage>
        <taxon>unclassified sequences</taxon>
        <taxon>metagenomes</taxon>
        <taxon>ecological metagenomes</taxon>
    </lineage>
</organism>